<feature type="transmembrane region" description="Helical" evidence="7">
    <location>
        <begin position="77"/>
        <end position="98"/>
    </location>
</feature>
<dbReference type="GO" id="GO:0055085">
    <property type="term" value="P:transmembrane transport"/>
    <property type="evidence" value="ECO:0007669"/>
    <property type="project" value="InterPro"/>
</dbReference>
<dbReference type="Proteomes" id="UP000249204">
    <property type="component" value="Unassembled WGS sequence"/>
</dbReference>
<evidence type="ECO:0000256" key="2">
    <source>
        <dbReference type="ARBA" id="ARBA00022448"/>
    </source>
</evidence>
<dbReference type="Pfam" id="PF00528">
    <property type="entry name" value="BPD_transp_1"/>
    <property type="match status" value="1"/>
</dbReference>
<dbReference type="RefSeq" id="WP_111272890.1">
    <property type="nucleotide sequence ID" value="NZ_QKWW01000085.1"/>
</dbReference>
<dbReference type="PANTHER" id="PTHR43744:SF12">
    <property type="entry name" value="ABC TRANSPORTER PERMEASE PROTEIN MG189-RELATED"/>
    <property type="match status" value="1"/>
</dbReference>
<feature type="transmembrane region" description="Helical" evidence="7">
    <location>
        <begin position="12"/>
        <end position="34"/>
    </location>
</feature>
<keyword evidence="4 7" id="KW-0812">Transmembrane</keyword>
<dbReference type="CDD" id="cd06261">
    <property type="entry name" value="TM_PBP2"/>
    <property type="match status" value="1"/>
</dbReference>
<dbReference type="InterPro" id="IPR000515">
    <property type="entry name" value="MetI-like"/>
</dbReference>
<comment type="caution">
    <text evidence="9">The sequence shown here is derived from an EMBL/GenBank/DDBJ whole genome shotgun (WGS) entry which is preliminary data.</text>
</comment>
<evidence type="ECO:0000313" key="10">
    <source>
        <dbReference type="Proteomes" id="UP000249204"/>
    </source>
</evidence>
<evidence type="ECO:0000256" key="4">
    <source>
        <dbReference type="ARBA" id="ARBA00022692"/>
    </source>
</evidence>
<keyword evidence="2 7" id="KW-0813">Transport</keyword>
<feature type="domain" description="ABC transmembrane type-1" evidence="8">
    <location>
        <begin position="73"/>
        <end position="264"/>
    </location>
</feature>
<dbReference type="EMBL" id="QKWW01000085">
    <property type="protein sequence ID" value="PZT52852.1"/>
    <property type="molecule type" value="Genomic_DNA"/>
</dbReference>
<feature type="transmembrane region" description="Helical" evidence="7">
    <location>
        <begin position="185"/>
        <end position="207"/>
    </location>
</feature>
<dbReference type="AlphaFoldDB" id="A0A2W6NA91"/>
<feature type="transmembrane region" description="Helical" evidence="7">
    <location>
        <begin position="110"/>
        <end position="130"/>
    </location>
</feature>
<evidence type="ECO:0000313" key="9">
    <source>
        <dbReference type="EMBL" id="PZT52852.1"/>
    </source>
</evidence>
<keyword evidence="5 7" id="KW-1133">Transmembrane helix</keyword>
<accession>A0A2W6NA91</accession>
<comment type="similarity">
    <text evidence="7">Belongs to the binding-protein-dependent transport system permease family.</text>
</comment>
<dbReference type="SUPFAM" id="SSF161098">
    <property type="entry name" value="MetI-like"/>
    <property type="match status" value="1"/>
</dbReference>
<evidence type="ECO:0000256" key="1">
    <source>
        <dbReference type="ARBA" id="ARBA00004651"/>
    </source>
</evidence>
<comment type="subcellular location">
    <subcellularLocation>
        <location evidence="1 7">Cell membrane</location>
        <topology evidence="1 7">Multi-pass membrane protein</topology>
    </subcellularLocation>
</comment>
<feature type="transmembrane region" description="Helical" evidence="7">
    <location>
        <begin position="243"/>
        <end position="264"/>
    </location>
</feature>
<proteinExistence type="inferred from homology"/>
<reference evidence="9 10" key="1">
    <citation type="submission" date="2018-06" db="EMBL/GenBank/DDBJ databases">
        <title>Isolation of heavy metals resistant Paenibacillus silvae NC2 from Gold-Copper mine in ZiJin, China.</title>
        <authorList>
            <person name="Xu J."/>
            <person name="Mazhar H.S."/>
            <person name="Rensing C."/>
        </authorList>
    </citation>
    <scope>NUCLEOTIDE SEQUENCE [LARGE SCALE GENOMIC DNA]</scope>
    <source>
        <strain evidence="9 10">NC2</strain>
    </source>
</reference>
<dbReference type="PANTHER" id="PTHR43744">
    <property type="entry name" value="ABC TRANSPORTER PERMEASE PROTEIN MG189-RELATED-RELATED"/>
    <property type="match status" value="1"/>
</dbReference>
<dbReference type="InterPro" id="IPR035906">
    <property type="entry name" value="MetI-like_sf"/>
</dbReference>
<keyword evidence="6 7" id="KW-0472">Membrane</keyword>
<keyword evidence="3" id="KW-1003">Cell membrane</keyword>
<feature type="transmembrane region" description="Helical" evidence="7">
    <location>
        <begin position="142"/>
        <end position="164"/>
    </location>
</feature>
<dbReference type="PROSITE" id="PS50928">
    <property type="entry name" value="ABC_TM1"/>
    <property type="match status" value="1"/>
</dbReference>
<name>A0A2W6NA91_9BACL</name>
<evidence type="ECO:0000259" key="8">
    <source>
        <dbReference type="PROSITE" id="PS50928"/>
    </source>
</evidence>
<protein>
    <submittedName>
        <fullName evidence="9">Carbohydrate ABC transporter permease</fullName>
    </submittedName>
</protein>
<gene>
    <name evidence="9" type="ORF">DN757_25000</name>
</gene>
<dbReference type="Gene3D" id="1.10.3720.10">
    <property type="entry name" value="MetI-like"/>
    <property type="match status" value="1"/>
</dbReference>
<evidence type="ECO:0000256" key="6">
    <source>
        <dbReference type="ARBA" id="ARBA00023136"/>
    </source>
</evidence>
<sequence>MIENSDRQWVRIALQMGLLIFAVLQLYPLIWLVLTSFKNNAEITGSNVIGLPEVWRWSNYDYALFKVGIVRNLLNSFLYTTATVVVSSLLSAMVSFAVARMKWRLSKPVLTFFMLGLMIPVHATLLPVFQMLKMTNLLNTPWALIIPYTVSALPATIFIMLGFFTALPRELEEASVVDGCNIYQVFIRIMLPLVKPAIVTTSIFTFLNTWNELMFANTFINDTKLATITVAINAFKSAYSTEFGPMFAAMVVATLPMILIYLFLSNQVQKSIIAGAVKG</sequence>
<evidence type="ECO:0000256" key="7">
    <source>
        <dbReference type="RuleBase" id="RU363032"/>
    </source>
</evidence>
<evidence type="ECO:0000256" key="5">
    <source>
        <dbReference type="ARBA" id="ARBA00022989"/>
    </source>
</evidence>
<evidence type="ECO:0000256" key="3">
    <source>
        <dbReference type="ARBA" id="ARBA00022475"/>
    </source>
</evidence>
<dbReference type="GO" id="GO:0005886">
    <property type="term" value="C:plasma membrane"/>
    <property type="evidence" value="ECO:0007669"/>
    <property type="project" value="UniProtKB-SubCell"/>
</dbReference>
<organism evidence="9 10">
    <name type="scientific">Paenibacillus silvae</name>
    <dbReference type="NCBI Taxonomy" id="1325358"/>
    <lineage>
        <taxon>Bacteria</taxon>
        <taxon>Bacillati</taxon>
        <taxon>Bacillota</taxon>
        <taxon>Bacilli</taxon>
        <taxon>Bacillales</taxon>
        <taxon>Paenibacillaceae</taxon>
        <taxon>Paenibacillus</taxon>
    </lineage>
</organism>